<gene>
    <name evidence="1" type="ORF">NITFAB_1379</name>
</gene>
<accession>A0A2X0QUI9</accession>
<dbReference type="EMBL" id="LS423452">
    <property type="protein sequence ID" value="SPS05789.1"/>
    <property type="molecule type" value="Genomic_DNA"/>
</dbReference>
<name>A0A2X0QUI9_9PROT</name>
<dbReference type="AlphaFoldDB" id="A0A2X0QUI9"/>
<evidence type="ECO:0000313" key="1">
    <source>
        <dbReference type="EMBL" id="SPS05789.1"/>
    </source>
</evidence>
<protein>
    <submittedName>
        <fullName evidence="1">Transposase</fullName>
    </submittedName>
</protein>
<organism evidence="1">
    <name type="scientific">Candidatus Nitrotoga fabula</name>
    <dbReference type="NCBI Taxonomy" id="2182327"/>
    <lineage>
        <taxon>Bacteria</taxon>
        <taxon>Pseudomonadati</taxon>
        <taxon>Pseudomonadota</taxon>
        <taxon>Betaproteobacteria</taxon>
        <taxon>Nitrosomonadales</taxon>
        <taxon>Gallionellaceae</taxon>
        <taxon>Candidatus Nitrotoga</taxon>
    </lineage>
</organism>
<reference evidence="1" key="1">
    <citation type="submission" date="2018-05" db="EMBL/GenBank/DDBJ databases">
        <authorList>
            <person name="Lanie J.A."/>
            <person name="Ng W.-L."/>
            <person name="Kazmierczak K.M."/>
            <person name="Andrzejewski T.M."/>
            <person name="Davidsen T.M."/>
            <person name="Wayne K.J."/>
            <person name="Tettelin H."/>
            <person name="Glass J.I."/>
            <person name="Rusch D."/>
            <person name="Podicherti R."/>
            <person name="Tsui H.-C.T."/>
            <person name="Winkler M.E."/>
        </authorList>
    </citation>
    <scope>NUCLEOTIDE SEQUENCE</scope>
    <source>
        <strain evidence="1">KNB</strain>
    </source>
</reference>
<sequence length="107" mass="11949">MVNKNRCYARSRISEAKFRQLVKCFALDLTATNTAKLIGISVRSVNSFYLGIRLRMAEDCEVATPLKDAVEVDESYFGAHRVTGGIWSYGLTHGTAVREAVCEDQQE</sequence>
<proteinExistence type="predicted"/>